<protein>
    <submittedName>
        <fullName evidence="1">Uncharacterized protein</fullName>
    </submittedName>
</protein>
<organism evidence="1 2">
    <name type="scientific">Kouleothrix aurantiaca</name>
    <dbReference type="NCBI Taxonomy" id="186479"/>
    <lineage>
        <taxon>Bacteria</taxon>
        <taxon>Bacillati</taxon>
        <taxon>Chloroflexota</taxon>
        <taxon>Chloroflexia</taxon>
        <taxon>Chloroflexales</taxon>
        <taxon>Roseiflexineae</taxon>
        <taxon>Roseiflexaceae</taxon>
        <taxon>Kouleothrix</taxon>
    </lineage>
</organism>
<evidence type="ECO:0000313" key="2">
    <source>
        <dbReference type="Proteomes" id="UP000050509"/>
    </source>
</evidence>
<accession>A0A0P9D782</accession>
<proteinExistence type="predicted"/>
<gene>
    <name evidence="1" type="ORF">SE17_01205</name>
</gene>
<keyword evidence="2" id="KW-1185">Reference proteome</keyword>
<evidence type="ECO:0000313" key="1">
    <source>
        <dbReference type="EMBL" id="KPV54858.1"/>
    </source>
</evidence>
<dbReference type="EMBL" id="LJCR01000011">
    <property type="protein sequence ID" value="KPV54858.1"/>
    <property type="molecule type" value="Genomic_DNA"/>
</dbReference>
<sequence>MSTKEKAAEREETALAPAAVAPAPVVTSESIPTVKRRIVRNLQKHSMDAPLSVHGVFYIPLDAAIAIVSEGLVLED</sequence>
<dbReference type="Proteomes" id="UP000050509">
    <property type="component" value="Unassembled WGS sequence"/>
</dbReference>
<comment type="caution">
    <text evidence="1">The sequence shown here is derived from an EMBL/GenBank/DDBJ whole genome shotgun (WGS) entry which is preliminary data.</text>
</comment>
<reference evidence="1 2" key="1">
    <citation type="submission" date="2015-09" db="EMBL/GenBank/DDBJ databases">
        <title>Draft genome sequence of Kouleothrix aurantiaca JCM 19913.</title>
        <authorList>
            <person name="Hemp J."/>
        </authorList>
    </citation>
    <scope>NUCLEOTIDE SEQUENCE [LARGE SCALE GENOMIC DNA]</scope>
    <source>
        <strain evidence="1 2">COM-B</strain>
    </source>
</reference>
<dbReference type="AlphaFoldDB" id="A0A0P9D782"/>
<name>A0A0P9D782_9CHLR</name>